<dbReference type="Proteomes" id="UP000583929">
    <property type="component" value="Unassembled WGS sequence"/>
</dbReference>
<evidence type="ECO:0000313" key="3">
    <source>
        <dbReference type="Proteomes" id="UP000583929"/>
    </source>
</evidence>
<dbReference type="OMA" id="ASFIHFV"/>
<feature type="compositionally biased region" description="Basic and acidic residues" evidence="1">
    <location>
        <begin position="75"/>
        <end position="97"/>
    </location>
</feature>
<dbReference type="InterPro" id="IPR006839">
    <property type="entry name" value="DarP"/>
</dbReference>
<accession>A0A803NLY6</accession>
<dbReference type="InterPro" id="IPR023153">
    <property type="entry name" value="DarP_sf"/>
</dbReference>
<name>A0A7J6HHR9_CANSA</name>
<evidence type="ECO:0000256" key="1">
    <source>
        <dbReference type="SAM" id="MobiDB-lite"/>
    </source>
</evidence>
<feature type="region of interest" description="Disordered" evidence="1">
    <location>
        <begin position="56"/>
        <end position="97"/>
    </location>
</feature>
<dbReference type="Gene3D" id="1.10.60.30">
    <property type="entry name" value="PSPTO4464-like domains"/>
    <property type="match status" value="1"/>
</dbReference>
<keyword evidence="3" id="KW-1185">Reference proteome</keyword>
<evidence type="ECO:0000313" key="2">
    <source>
        <dbReference type="EMBL" id="KAF4394836.1"/>
    </source>
</evidence>
<dbReference type="PANTHER" id="PTHR36898">
    <property type="entry name" value="OSJNBB0026I12.6 PROTEIN"/>
    <property type="match status" value="1"/>
</dbReference>
<dbReference type="Pfam" id="PF04751">
    <property type="entry name" value="DarP"/>
    <property type="match status" value="1"/>
</dbReference>
<proteinExistence type="predicted"/>
<dbReference type="EMBL" id="JAATIQ010000042">
    <property type="protein sequence ID" value="KAF4394836.1"/>
    <property type="molecule type" value="Genomic_DNA"/>
</dbReference>
<dbReference type="CDD" id="cd16331">
    <property type="entry name" value="YjgA-like"/>
    <property type="match status" value="1"/>
</dbReference>
<dbReference type="PANTHER" id="PTHR36898:SF1">
    <property type="entry name" value="OS04G0250700 PROTEIN"/>
    <property type="match status" value="1"/>
</dbReference>
<sequence>MLQLGRIVRQWPIFKDHYCAFAAYHRSPFSHSLPPNTKTTLHRFASTRVRSARRNNLRRSGGLILPKSPAPSDLQVEKDESGSESDGSKSRNQLKREAQRAVRWGMELASFSTPQIKRILSLASLDNDVFEALKLAKKLGPDVREGKRRQFNYVGKLLREVEPELMDTLIQATKDGDHSKLQILVGSRTMNDEDSDEVYEETDSEEDVEEFHIDIATRWLDGLVNKDIEITNEVYSIHSVDFDRQELRKLVRRVHESQEKLKNAVEENKGEIDAAILLARRSLKRFLLVLVKQMPSA</sequence>
<accession>A0A7J6HHR9</accession>
<comment type="caution">
    <text evidence="2">The sequence shown here is derived from an EMBL/GenBank/DDBJ whole genome shotgun (WGS) entry which is preliminary data.</text>
</comment>
<reference evidence="2 3" key="1">
    <citation type="journal article" date="2020" name="bioRxiv">
        <title>Sequence and annotation of 42 cannabis genomes reveals extensive copy number variation in cannabinoid synthesis and pathogen resistance genes.</title>
        <authorList>
            <person name="Mckernan K.J."/>
            <person name="Helbert Y."/>
            <person name="Kane L.T."/>
            <person name="Ebling H."/>
            <person name="Zhang L."/>
            <person name="Liu B."/>
            <person name="Eaton Z."/>
            <person name="Mclaughlin S."/>
            <person name="Kingan S."/>
            <person name="Baybayan P."/>
            <person name="Concepcion G."/>
            <person name="Jordan M."/>
            <person name="Riva A."/>
            <person name="Barbazuk W."/>
            <person name="Harkins T."/>
        </authorList>
    </citation>
    <scope>NUCLEOTIDE SEQUENCE [LARGE SCALE GENOMIC DNA]</scope>
    <source>
        <strain evidence="3">cv. Jamaican Lion 4</strain>
        <tissue evidence="2">Leaf</tissue>
    </source>
</reference>
<dbReference type="AlphaFoldDB" id="A0A7J6HHR9"/>
<organism evidence="2 3">
    <name type="scientific">Cannabis sativa</name>
    <name type="common">Hemp</name>
    <name type="synonym">Marijuana</name>
    <dbReference type="NCBI Taxonomy" id="3483"/>
    <lineage>
        <taxon>Eukaryota</taxon>
        <taxon>Viridiplantae</taxon>
        <taxon>Streptophyta</taxon>
        <taxon>Embryophyta</taxon>
        <taxon>Tracheophyta</taxon>
        <taxon>Spermatophyta</taxon>
        <taxon>Magnoliopsida</taxon>
        <taxon>eudicotyledons</taxon>
        <taxon>Gunneridae</taxon>
        <taxon>Pentapetalae</taxon>
        <taxon>rosids</taxon>
        <taxon>fabids</taxon>
        <taxon>Rosales</taxon>
        <taxon>Cannabaceae</taxon>
        <taxon>Cannabis</taxon>
    </lineage>
</organism>
<accession>A0A803NLY7</accession>
<dbReference type="OrthoDB" id="1932188at2759"/>
<dbReference type="SUPFAM" id="SSF158710">
    <property type="entry name" value="PSPTO4464-like"/>
    <property type="match status" value="1"/>
</dbReference>
<protein>
    <submittedName>
        <fullName evidence="2">Uncharacterized protein</fullName>
    </submittedName>
</protein>
<gene>
    <name evidence="2" type="ORF">G4B88_002713</name>
</gene>